<feature type="region of interest" description="Disordered" evidence="1">
    <location>
        <begin position="294"/>
        <end position="361"/>
    </location>
</feature>
<feature type="region of interest" description="Disordered" evidence="1">
    <location>
        <begin position="411"/>
        <end position="430"/>
    </location>
</feature>
<accession>C0PGP0</accession>
<feature type="region of interest" description="Disordered" evidence="1">
    <location>
        <begin position="578"/>
        <end position="637"/>
    </location>
</feature>
<proteinExistence type="evidence at transcript level"/>
<evidence type="ECO:0000256" key="1">
    <source>
        <dbReference type="SAM" id="MobiDB-lite"/>
    </source>
</evidence>
<name>C0PGP0_MAIZE</name>
<feature type="compositionally biased region" description="Basic residues" evidence="1">
    <location>
        <begin position="344"/>
        <end position="353"/>
    </location>
</feature>
<feature type="compositionally biased region" description="Basic and acidic residues" evidence="1">
    <location>
        <begin position="595"/>
        <end position="611"/>
    </location>
</feature>
<feature type="region of interest" description="Disordered" evidence="1">
    <location>
        <begin position="170"/>
        <end position="200"/>
    </location>
</feature>
<feature type="compositionally biased region" description="Basic and acidic residues" evidence="1">
    <location>
        <begin position="468"/>
        <end position="489"/>
    </location>
</feature>
<feature type="compositionally biased region" description="Acidic residues" evidence="1">
    <location>
        <begin position="296"/>
        <end position="320"/>
    </location>
</feature>
<reference evidence="2" key="2">
    <citation type="submission" date="2012-06" db="EMBL/GenBank/DDBJ databases">
        <authorList>
            <person name="Yu Y."/>
            <person name="Currie J."/>
            <person name="Lomeli R."/>
            <person name="Angelova A."/>
            <person name="Collura K."/>
            <person name="Wissotski M."/>
            <person name="Campos D."/>
            <person name="Kudrna D."/>
            <person name="Golser W."/>
            <person name="Ashely E."/>
            <person name="Descour A."/>
            <person name="Fernandes J."/>
            <person name="Soderlund C."/>
            <person name="Walbot V."/>
        </authorList>
    </citation>
    <scope>NUCLEOTIDE SEQUENCE</scope>
    <source>
        <strain evidence="2">B73</strain>
    </source>
</reference>
<dbReference type="AlphaFoldDB" id="C0PGP0"/>
<feature type="region of interest" description="Disordered" evidence="1">
    <location>
        <begin position="440"/>
        <end position="558"/>
    </location>
</feature>
<sequence>MRQRIDDALFPGGAARAGRLGLPLRAPSRSRRREPVLERRLPHDVDPVHLEGAHLVVLPPFQAVHHAAGVARVHHPALHRVLAGAETLDVLGEPHGGELAVGAVPAEADDGRHYELVEVRARRRPPLLPRRQPLAHDPCLTALRRLVLGDLHDVLLELWRRLPLNLQKPLRRKRQHQDPDPLPAEVQRDGPAELGRGAGEEHLPHAAGDLVEDHGSRQGVAVHHPHPQVRVLVHEKCAAAVESLVLVQRSKADDLDAHLVCPEDGELDLAVDALLRRRDEVLEAISRDAPRLVEPAAEEVEADGEGLGEEPLEEHEGEGDGPEREQHRAHGPRQRAAGAEGERHVHRRHHVHHVRQEHEVRHPVVHALVDLSLQPPRSGAEGPSEGVVQRHEQAEVAVLLPVVQAQIRGGVDEVSERREGGEGPVRDDLHVAVPHAPEAVEEEDVAVDQAHGPGARQEGSRQRGPHRQRQEQRLQRRAEPGRERLRDGGRVVPGVVLAEERAPVQRPVGPVEDGLRDGHVQEQGQGPPARVPRPQLRHGRERRAAHRHRRDQGLQDHHVIPVPLGVDLAEVDAVLDDAAAAGEEEHVAVGEPELEGERAERQEEQEVEAPRPQRQAPRLPPRVRHLRHQRPVQQVLV</sequence>
<feature type="compositionally biased region" description="Basic residues" evidence="1">
    <location>
        <begin position="621"/>
        <end position="630"/>
    </location>
</feature>
<reference evidence="2" key="1">
    <citation type="journal article" date="2009" name="PLoS Genet.">
        <title>Sequencing, mapping, and analysis of 27,455 maize full-length cDNAs.</title>
        <authorList>
            <person name="Soderlund C."/>
            <person name="Descour A."/>
            <person name="Kudrna D."/>
            <person name="Bomhoff M."/>
            <person name="Boyd L."/>
            <person name="Currie J."/>
            <person name="Angelova A."/>
            <person name="Collura K."/>
            <person name="Wissotski M."/>
            <person name="Ashley E."/>
            <person name="Morrow D."/>
            <person name="Fernandes J."/>
            <person name="Walbot V."/>
            <person name="Yu Y."/>
        </authorList>
    </citation>
    <scope>NUCLEOTIDE SEQUENCE</scope>
    <source>
        <strain evidence="2">B73</strain>
    </source>
</reference>
<evidence type="ECO:0000313" key="2">
    <source>
        <dbReference type="EMBL" id="ACN34356.1"/>
    </source>
</evidence>
<organism evidence="2">
    <name type="scientific">Zea mays</name>
    <name type="common">Maize</name>
    <dbReference type="NCBI Taxonomy" id="4577"/>
    <lineage>
        <taxon>Eukaryota</taxon>
        <taxon>Viridiplantae</taxon>
        <taxon>Streptophyta</taxon>
        <taxon>Embryophyta</taxon>
        <taxon>Tracheophyta</taxon>
        <taxon>Spermatophyta</taxon>
        <taxon>Magnoliopsida</taxon>
        <taxon>Liliopsida</taxon>
        <taxon>Poales</taxon>
        <taxon>Poaceae</taxon>
        <taxon>PACMAD clade</taxon>
        <taxon>Panicoideae</taxon>
        <taxon>Andropogonodae</taxon>
        <taxon>Andropogoneae</taxon>
        <taxon>Tripsacinae</taxon>
        <taxon>Zea</taxon>
    </lineage>
</organism>
<dbReference type="EMBL" id="BT067459">
    <property type="protein sequence ID" value="ACN34356.1"/>
    <property type="molecule type" value="mRNA"/>
</dbReference>
<protein>
    <submittedName>
        <fullName evidence="2">Uncharacterized protein</fullName>
    </submittedName>
</protein>
<feature type="compositionally biased region" description="Basic residues" evidence="1">
    <location>
        <begin position="535"/>
        <end position="550"/>
    </location>
</feature>